<feature type="region of interest" description="Disordered" evidence="2">
    <location>
        <begin position="807"/>
        <end position="838"/>
    </location>
</feature>
<feature type="compositionally biased region" description="Polar residues" evidence="2">
    <location>
        <begin position="2034"/>
        <end position="2049"/>
    </location>
</feature>
<feature type="compositionally biased region" description="Polar residues" evidence="2">
    <location>
        <begin position="768"/>
        <end position="779"/>
    </location>
</feature>
<gene>
    <name evidence="3" type="ORF">B2J93_1795</name>
</gene>
<feature type="coiled-coil region" evidence="1">
    <location>
        <begin position="1039"/>
        <end position="1068"/>
    </location>
</feature>
<dbReference type="PANTHER" id="PTHR45615">
    <property type="entry name" value="MYOSIN HEAVY CHAIN, NON-MUSCLE"/>
    <property type="match status" value="1"/>
</dbReference>
<feature type="compositionally biased region" description="Acidic residues" evidence="2">
    <location>
        <begin position="1823"/>
        <end position="1832"/>
    </location>
</feature>
<feature type="region of interest" description="Disordered" evidence="2">
    <location>
        <begin position="1256"/>
        <end position="1282"/>
    </location>
</feature>
<feature type="coiled-coil region" evidence="1">
    <location>
        <begin position="844"/>
        <end position="871"/>
    </location>
</feature>
<accession>A0A218ZDG0</accession>
<reference evidence="3 4" key="1">
    <citation type="submission" date="2017-04" db="EMBL/GenBank/DDBJ databases">
        <title>Draft genome sequence of Marssonina coronaria NL1: causal agent of apple blotch.</title>
        <authorList>
            <person name="Cheng Q."/>
        </authorList>
    </citation>
    <scope>NUCLEOTIDE SEQUENCE [LARGE SCALE GENOMIC DNA]</scope>
    <source>
        <strain evidence="3 4">NL1</strain>
    </source>
</reference>
<comment type="caution">
    <text evidence="3">The sequence shown here is derived from an EMBL/GenBank/DDBJ whole genome shotgun (WGS) entry which is preliminary data.</text>
</comment>
<name>A0A218ZDG0_9HELO</name>
<feature type="region of interest" description="Disordered" evidence="2">
    <location>
        <begin position="1928"/>
        <end position="2080"/>
    </location>
</feature>
<evidence type="ECO:0000313" key="4">
    <source>
        <dbReference type="Proteomes" id="UP000242519"/>
    </source>
</evidence>
<dbReference type="STRING" id="503106.A0A218ZDG0"/>
<sequence>MAAPTSATARDFLDAEAVDARIQNQLESNNGPAAVQYLLMELRGALGVIGAQQDELEKLRKTPSSPVQIPDDLKTAAMAARANWDTSLLELGTFYDRVKARSVALQDAEPELDKKRLDAAIAEVEDVITNVAFRNVAIVVTQKEIQEQLLIDCGLFKDRAELAEARVTELERNYNNQLLQMQEANHIVGETAVKLAHDKDALQAKVADLESRITAIQDSSSGAAPLDKITKLTELASKRQTDKDIILGSAEKIIDLSDRFANALVDLRESSSECGAAAKVVIFNRHLRQIGVSRLGGILSEVEDVLQYTIDRITEGEDARGSIDNLVRLAEDFKEEANIPQRLAVELRNALNFYKTTYPQCAGNTKTLELIWQEIERTASDLTTVAQTWTADASGILDIHQGRKPFVAAADDAAHETPVEDADDDRQKWSAGSWIDRDVTEVLDENREQAKSDLQTEIRRLQNQLRINAQEEARRQADCAQADADRDAENKILRDQIDQLHKDLTTARGRTATDDKIKDREEQTQVNVAALVQRNETLPVADTECTDENNALQKINSDLRAELAATKASCSSGAGKITGLTGLEEIRNNFENILPAFPEAEKISNLITALENCLKAGGSGRGGGSVGLPGPGSSKCTECGTALTEIMTLYAANITNIKILQDRILQLEGGLAPGLLANQAELDALKAQLRDCEEARDDPARSATQLAAITAQLREYERKLAVLRQETTRLQGVETAKAALQQQLDKVTTERDKIRGDLDDCNVRAPSGSRSLAGSSDPISTDKEKKLEESIAVMQKRLDRALARIERMKSTNKRQEKKVPNAPDANSKTNNNEKARTAAAVTAKEKAEDSLAKVRASISQLTKQLKDFEDAKSTPDNAEVARLKKQLQDCQDANPDGDNTEVERLKQAITIHEAEIAVLTAQVATSTSERDSAQINLDTANASIAQLQAELATATEDLDTGIPGCTVDADLAKKLAEARNALRTAQLQVVLITTDQARYKQERDLARRERDDAIAALNVGVPPNVQALSTRITQLEGLLANSDEALQVANTEREAAEASKARAAAQAILLRQQAVAVVQSRLDNIQGLLDAARRANTEAQNGSAREVADLKTNLRAFTLRITELQNELGIGVSESDRNASLQTQLRGEQDLRMRLELRIGELEADVDNRSGDAETEELRRQLAAQQLEVERLRQDLNPDQAELARLRAVSSELRRQLHGCDEARRRLALTQAELDRLNALIDALCAGRVRPNRADTRTGFAGRDGGDGEDGDRPRGPCGNCGSLPNDIVETYRGNEARRQRQTIDSLIGQNFEFRRMAEENRVQFEDLTHELAAIGRSHQQKVAALNSRIRDLNAQTDMLTVQLGEAVPDPGRGEYTKMIHHQNRLLTEKDDELQQFNKAQAQLRDAHRRIHHLTASVNETKASEDSHKLAKDLKSDRTADLQANIVDNQREILKLKSKIARQERNKSIFKPGTSAADEEDTQAVVDLVQEVEGLKKTREKEKATHAKKIKALKDQVHALKHKIAAEKKKTAELFNETTIAILRDGHRNKANNKILRGVADAAEELLTWLDNNPDAKPDTGNDAELEKIRSQLQAQKAEVKAVVRENKTLCDRLAAARDRLKEAFAKNDEVNDCEEFKAMVDVLFAQNITIQEKLTAATARDNSQTLEREVARITRENEYLEGQVEILRASDNAKSTCADKSHAKFKHQVESLTSAKEALQESLKAAYKKLENVTPVNAEDLKRQIEQLTKQSQLLKKKWARDELQFKAEIKNYKDLQAELEEENQSQESRIAGLESEIERLEEELALVQNDGPEDLVHDPDYEGDEKDDAEQTDLKHKLVALKASNEGLRKEVAATKKELAHVSENRDIDIADLNAKLFALKDDIFNNLVAYARKEKKKPVLLLPQTPDGVPVVPIDELTQNLRLSSDAASDHGSKEEATAASSSSRRSRKNSSRESIPNTLKENDEQAPTPRSATEDILSRPGRASALKTAPEQAPHRLSKRKQPVKAHMEDFDEAVATPAPEHREARHNKSTGASPQVVINATDSNAAMPDVETAASKGKAVSSEQMATKKRKVAHH</sequence>
<keyword evidence="1" id="KW-0175">Coiled coil</keyword>
<organism evidence="3 4">
    <name type="scientific">Diplocarpon coronariae</name>
    <dbReference type="NCBI Taxonomy" id="2795749"/>
    <lineage>
        <taxon>Eukaryota</taxon>
        <taxon>Fungi</taxon>
        <taxon>Dikarya</taxon>
        <taxon>Ascomycota</taxon>
        <taxon>Pezizomycotina</taxon>
        <taxon>Leotiomycetes</taxon>
        <taxon>Helotiales</taxon>
        <taxon>Drepanopezizaceae</taxon>
        <taxon>Diplocarpon</taxon>
    </lineage>
</organism>
<feature type="coiled-coil region" evidence="1">
    <location>
        <begin position="1503"/>
        <end position="1530"/>
    </location>
</feature>
<dbReference type="EMBL" id="MZNU01000058">
    <property type="protein sequence ID" value="OWP06038.1"/>
    <property type="molecule type" value="Genomic_DNA"/>
</dbReference>
<dbReference type="OrthoDB" id="10384390at2759"/>
<feature type="coiled-coil region" evidence="1">
    <location>
        <begin position="444"/>
        <end position="471"/>
    </location>
</feature>
<evidence type="ECO:0000256" key="1">
    <source>
        <dbReference type="SAM" id="Coils"/>
    </source>
</evidence>
<dbReference type="InParanoid" id="A0A218ZDG0"/>
<feature type="coiled-coil region" evidence="1">
    <location>
        <begin position="902"/>
        <end position="957"/>
    </location>
</feature>
<protein>
    <submittedName>
        <fullName evidence="3">Uncharacterized protein</fullName>
    </submittedName>
</protein>
<feature type="coiled-coil region" evidence="1">
    <location>
        <begin position="675"/>
        <end position="757"/>
    </location>
</feature>
<keyword evidence="4" id="KW-1185">Reference proteome</keyword>
<feature type="coiled-coil region" evidence="1">
    <location>
        <begin position="1840"/>
        <end position="1867"/>
    </location>
</feature>
<evidence type="ECO:0000256" key="2">
    <source>
        <dbReference type="SAM" id="MobiDB-lite"/>
    </source>
</evidence>
<feature type="region of interest" description="Disordered" evidence="2">
    <location>
        <begin position="1811"/>
        <end position="1832"/>
    </location>
</feature>
<feature type="region of interest" description="Disordered" evidence="2">
    <location>
        <begin position="757"/>
        <end position="786"/>
    </location>
</feature>
<dbReference type="Proteomes" id="UP000242519">
    <property type="component" value="Unassembled WGS sequence"/>
</dbReference>
<feature type="coiled-coil region" evidence="1">
    <location>
        <begin position="1107"/>
        <end position="1195"/>
    </location>
</feature>
<proteinExistence type="predicted"/>
<feature type="compositionally biased region" description="Basic and acidic residues" evidence="2">
    <location>
        <begin position="1931"/>
        <end position="1940"/>
    </location>
</feature>
<evidence type="ECO:0000313" key="3">
    <source>
        <dbReference type="EMBL" id="OWP06038.1"/>
    </source>
</evidence>
<feature type="coiled-coil region" evidence="1">
    <location>
        <begin position="160"/>
        <end position="219"/>
    </location>
</feature>
<dbReference type="PANTHER" id="PTHR45615:SF80">
    <property type="entry name" value="GRIP DOMAIN-CONTAINING PROTEIN"/>
    <property type="match status" value="1"/>
</dbReference>
<feature type="compositionally biased region" description="Basic and acidic residues" evidence="2">
    <location>
        <begin position="807"/>
        <end position="819"/>
    </location>
</feature>
<feature type="coiled-coil region" evidence="1">
    <location>
        <begin position="1657"/>
        <end position="1684"/>
    </location>
</feature>